<feature type="chain" id="PRO_5022204181" description="FKB95-like N-terminal Kelch domain-containing protein" evidence="1">
    <location>
        <begin position="19"/>
        <end position="181"/>
    </location>
</feature>
<dbReference type="PANTHER" id="PTHR24414:SF185">
    <property type="entry name" value="F-BOX DOMAIN-CONTAINING PROTEIN"/>
    <property type="match status" value="1"/>
</dbReference>
<sequence>MGQKVILLWGTCIHLGSSTSAPEPTKTSFMYAYNCLIVVFPSGFSLWIKPDQTLTNDIQKKKGNSSGNTLLVPIPSSYSPRVPMFTGEIGSDLYGISRHNTPSSVMWVRYKSIYAWRKAPSMTVARVIPVTCILDGKIYVMGGCTKDESAKWAEVFDPKTQTWDPLPDPQAELYLQLKQWR</sequence>
<evidence type="ECO:0000313" key="3">
    <source>
        <dbReference type="EMBL" id="VVB09775.1"/>
    </source>
</evidence>
<evidence type="ECO:0000313" key="4">
    <source>
        <dbReference type="Proteomes" id="UP000489600"/>
    </source>
</evidence>
<name>A0A565C7Z0_9BRAS</name>
<evidence type="ECO:0000256" key="1">
    <source>
        <dbReference type="SAM" id="SignalP"/>
    </source>
</evidence>
<dbReference type="AlphaFoldDB" id="A0A565C7Z0"/>
<accession>A0A565C7Z0</accession>
<proteinExistence type="predicted"/>
<feature type="domain" description="FKB95-like N-terminal Kelch" evidence="2">
    <location>
        <begin position="44"/>
        <end position="174"/>
    </location>
</feature>
<protein>
    <recommendedName>
        <fullName evidence="2">FKB95-like N-terminal Kelch domain-containing protein</fullName>
    </recommendedName>
</protein>
<reference evidence="3" key="1">
    <citation type="submission" date="2019-07" db="EMBL/GenBank/DDBJ databases">
        <authorList>
            <person name="Dittberner H."/>
        </authorList>
    </citation>
    <scope>NUCLEOTIDE SEQUENCE [LARGE SCALE GENOMIC DNA]</scope>
</reference>
<dbReference type="OrthoDB" id="45365at2759"/>
<comment type="caution">
    <text evidence="3">The sequence shown here is derived from an EMBL/GenBank/DDBJ whole genome shotgun (WGS) entry which is preliminary data.</text>
</comment>
<dbReference type="PANTHER" id="PTHR24414">
    <property type="entry name" value="F-BOX/KELCH-REPEAT PROTEIN SKIP4"/>
    <property type="match status" value="1"/>
</dbReference>
<dbReference type="InterPro" id="IPR037293">
    <property type="entry name" value="Gal_Oxidase_central_sf"/>
</dbReference>
<dbReference type="Gene3D" id="2.130.10.80">
    <property type="entry name" value="Galactose oxidase/kelch, beta-propeller"/>
    <property type="match status" value="1"/>
</dbReference>
<dbReference type="Pfam" id="PF25210">
    <property type="entry name" value="Kelch_FKB95"/>
    <property type="match status" value="1"/>
</dbReference>
<gene>
    <name evidence="3" type="ORF">ANE_LOCUS20219</name>
</gene>
<dbReference type="InterPro" id="IPR050354">
    <property type="entry name" value="F-box/kelch-repeat_ARATH"/>
</dbReference>
<keyword evidence="4" id="KW-1185">Reference proteome</keyword>
<feature type="signal peptide" evidence="1">
    <location>
        <begin position="1"/>
        <end position="18"/>
    </location>
</feature>
<keyword evidence="1" id="KW-0732">Signal</keyword>
<dbReference type="SUPFAM" id="SSF117281">
    <property type="entry name" value="Kelch motif"/>
    <property type="match status" value="1"/>
</dbReference>
<dbReference type="InterPro" id="IPR015915">
    <property type="entry name" value="Kelch-typ_b-propeller"/>
</dbReference>
<dbReference type="EMBL" id="CABITT030000007">
    <property type="protein sequence ID" value="VVB09775.1"/>
    <property type="molecule type" value="Genomic_DNA"/>
</dbReference>
<dbReference type="InterPro" id="IPR057499">
    <property type="entry name" value="Kelch_FKB95"/>
</dbReference>
<organism evidence="3 4">
    <name type="scientific">Arabis nemorensis</name>
    <dbReference type="NCBI Taxonomy" id="586526"/>
    <lineage>
        <taxon>Eukaryota</taxon>
        <taxon>Viridiplantae</taxon>
        <taxon>Streptophyta</taxon>
        <taxon>Embryophyta</taxon>
        <taxon>Tracheophyta</taxon>
        <taxon>Spermatophyta</taxon>
        <taxon>Magnoliopsida</taxon>
        <taxon>eudicotyledons</taxon>
        <taxon>Gunneridae</taxon>
        <taxon>Pentapetalae</taxon>
        <taxon>rosids</taxon>
        <taxon>malvids</taxon>
        <taxon>Brassicales</taxon>
        <taxon>Brassicaceae</taxon>
        <taxon>Arabideae</taxon>
        <taxon>Arabis</taxon>
    </lineage>
</organism>
<evidence type="ECO:0000259" key="2">
    <source>
        <dbReference type="Pfam" id="PF25210"/>
    </source>
</evidence>
<dbReference type="Proteomes" id="UP000489600">
    <property type="component" value="Unassembled WGS sequence"/>
</dbReference>